<dbReference type="Proteomes" id="UP001065298">
    <property type="component" value="Chromosome 12"/>
</dbReference>
<comment type="caution">
    <text evidence="1">The sequence shown here is derived from an EMBL/GenBank/DDBJ whole genome shotgun (WGS) entry which is preliminary data.</text>
</comment>
<dbReference type="EMBL" id="CM046514">
    <property type="protein sequence ID" value="KAI8650437.1"/>
    <property type="molecule type" value="Genomic_DNA"/>
</dbReference>
<name>A0ACC0QDR1_9HYPO</name>
<evidence type="ECO:0000313" key="2">
    <source>
        <dbReference type="Proteomes" id="UP001065298"/>
    </source>
</evidence>
<protein>
    <submittedName>
        <fullName evidence="1">Uncharacterized protein</fullName>
    </submittedName>
</protein>
<keyword evidence="2" id="KW-1185">Reference proteome</keyword>
<organism evidence="1 2">
    <name type="scientific">Fusarium keratoplasticum</name>
    <dbReference type="NCBI Taxonomy" id="1328300"/>
    <lineage>
        <taxon>Eukaryota</taxon>
        <taxon>Fungi</taxon>
        <taxon>Dikarya</taxon>
        <taxon>Ascomycota</taxon>
        <taxon>Pezizomycotina</taxon>
        <taxon>Sordariomycetes</taxon>
        <taxon>Hypocreomycetidae</taxon>
        <taxon>Hypocreales</taxon>
        <taxon>Nectriaceae</taxon>
        <taxon>Fusarium</taxon>
        <taxon>Fusarium solani species complex</taxon>
    </lineage>
</organism>
<reference evidence="1" key="1">
    <citation type="submission" date="2022-06" db="EMBL/GenBank/DDBJ databases">
        <title>Fusarium solani species complex genomes reveal bases of compartmentalisation and animal pathogenesis.</title>
        <authorList>
            <person name="Tsai I.J."/>
        </authorList>
    </citation>
    <scope>NUCLEOTIDE SEQUENCE</scope>
    <source>
        <strain evidence="1">Fu6.1</strain>
    </source>
</reference>
<sequence length="409" mass="45518">MFFWYFESRADPETAPLIIWLNGGPGASSLLGAFHELVGPCTVNDDGQGTTRNELSWTNFANVLFIDQPVGVGFSATEDTNLWAASLTEGGVDFDHFLETFLTEFFPQLQDRQIHLAGESFGGRYCPVYASMIKRKLTSVMLFNALVDEHWRTLGAYRHLCRSKTISNPLNDTTCAEMEAAYPACYKFGQLCSATYDADICSKASKNCAAVWEPFYQQVVPGGRNPYDDRTKCTTPPMCGHLGMEQVEKYMNSENLQRALGFERAVNYSVVNMDLNTEWATHPDMVIPSTRELSNILDDKATPILVVNGNNDVIVSTEGNILAFDNLVWSGQARFQTQRLTPWYFLGKDGTRSHGGEVKSFSRLAFAMVDNAGHMAPRDQPQGVTQLVKAWLVGSLDTMMKAGDDKSRL</sequence>
<evidence type="ECO:0000313" key="1">
    <source>
        <dbReference type="EMBL" id="KAI8650437.1"/>
    </source>
</evidence>
<gene>
    <name evidence="1" type="ORF">NCS57_01377400</name>
</gene>
<proteinExistence type="predicted"/>
<accession>A0ACC0QDR1</accession>